<organism evidence="1 2">
    <name type="scientific">Labeo rohita</name>
    <name type="common">Indian major carp</name>
    <name type="synonym">Cyprinus rohita</name>
    <dbReference type="NCBI Taxonomy" id="84645"/>
    <lineage>
        <taxon>Eukaryota</taxon>
        <taxon>Metazoa</taxon>
        <taxon>Chordata</taxon>
        <taxon>Craniata</taxon>
        <taxon>Vertebrata</taxon>
        <taxon>Euteleostomi</taxon>
        <taxon>Actinopterygii</taxon>
        <taxon>Neopterygii</taxon>
        <taxon>Teleostei</taxon>
        <taxon>Ostariophysi</taxon>
        <taxon>Cypriniformes</taxon>
        <taxon>Cyprinidae</taxon>
        <taxon>Labeoninae</taxon>
        <taxon>Labeonini</taxon>
        <taxon>Labeo</taxon>
    </lineage>
</organism>
<dbReference type="Proteomes" id="UP000290572">
    <property type="component" value="Unassembled WGS sequence"/>
</dbReference>
<evidence type="ECO:0000313" key="1">
    <source>
        <dbReference type="EMBL" id="RXN13988.1"/>
    </source>
</evidence>
<dbReference type="EMBL" id="QBIY01012929">
    <property type="protein sequence ID" value="RXN13988.1"/>
    <property type="molecule type" value="Genomic_DNA"/>
</dbReference>
<keyword evidence="1" id="KW-0378">Hydrolase</keyword>
<dbReference type="GO" id="GO:0016787">
    <property type="term" value="F:hydrolase activity"/>
    <property type="evidence" value="ECO:0007669"/>
    <property type="project" value="UniProtKB-KW"/>
</dbReference>
<dbReference type="SUPFAM" id="SSF53474">
    <property type="entry name" value="alpha/beta-Hydrolases"/>
    <property type="match status" value="2"/>
</dbReference>
<reference evidence="1 2" key="1">
    <citation type="submission" date="2018-03" db="EMBL/GenBank/DDBJ databases">
        <title>Draft genome sequence of Rohu Carp (Labeo rohita).</title>
        <authorList>
            <person name="Das P."/>
            <person name="Kushwaha B."/>
            <person name="Joshi C.G."/>
            <person name="Kumar D."/>
            <person name="Nagpure N.S."/>
            <person name="Sahoo L."/>
            <person name="Das S.P."/>
            <person name="Bit A."/>
            <person name="Patnaik S."/>
            <person name="Meher P.K."/>
            <person name="Jayasankar P."/>
            <person name="Koringa P.G."/>
            <person name="Patel N.V."/>
            <person name="Hinsu A.T."/>
            <person name="Kumar R."/>
            <person name="Pandey M."/>
            <person name="Agarwal S."/>
            <person name="Srivastava S."/>
            <person name="Singh M."/>
            <person name="Iquebal M.A."/>
            <person name="Jaiswal S."/>
            <person name="Angadi U.B."/>
            <person name="Kumar N."/>
            <person name="Raza M."/>
            <person name="Shah T.M."/>
            <person name="Rai A."/>
            <person name="Jena J.K."/>
        </authorList>
    </citation>
    <scope>NUCLEOTIDE SEQUENCE [LARGE SCALE GENOMIC DNA]</scope>
    <source>
        <strain evidence="1">DASCIFA01</strain>
        <tissue evidence="1">Testis</tissue>
    </source>
</reference>
<sequence length="248" mass="27967">MPLKRAVIVPGNGAGNIEHCNWYGWAKKRIHEIPDMSCALKNMPDPVTARESIWLPFMKKDLECDEETVIIGHSSGAAAAMRYAETHKVFAIILVGAYTSDLGDENERESVTARESIWLPFMKEDLECDEETLIIGHSSGAAAAMRYAEKHKVFAIILVGAYTSDLGNENERESGYFNRAWEWEKIRTNVKHIIQFGSTDDPFLPWEEQQEVADGLKADLQKYSDRGHFQDTAFPELIDAIKKLKSSS</sequence>
<gene>
    <name evidence="1" type="ORF">ROHU_028906</name>
</gene>
<name>A0A498LZI5_LABRO</name>
<protein>
    <submittedName>
        <fullName evidence="1">Hydrolase RBBP9</fullName>
    </submittedName>
</protein>
<proteinExistence type="evidence at protein level"/>
<dbReference type="AlphaFoldDB" id="A0A498LZI5"/>
<evidence type="ECO:0000313" key="2">
    <source>
        <dbReference type="Proteomes" id="UP000290572"/>
    </source>
</evidence>
<dbReference type="InterPro" id="IPR029058">
    <property type="entry name" value="AB_hydrolase_fold"/>
</dbReference>
<evidence type="ECO:0007829" key="3">
    <source>
        <dbReference type="PeptideAtlas" id="A0A498LZI5"/>
    </source>
</evidence>
<dbReference type="Pfam" id="PF06821">
    <property type="entry name" value="Ser_hydrolase"/>
    <property type="match status" value="1"/>
</dbReference>
<dbReference type="PANTHER" id="PTHR15394:SF3">
    <property type="entry name" value="SERINE HYDROLASE RBBP9"/>
    <property type="match status" value="1"/>
</dbReference>
<comment type="caution">
    <text evidence="1">The sequence shown here is derived from an EMBL/GenBank/DDBJ whole genome shotgun (WGS) entry which is preliminary data.</text>
</comment>
<dbReference type="InterPro" id="IPR010662">
    <property type="entry name" value="RBBP9/YdeN"/>
</dbReference>
<accession>A0A498LZI5</accession>
<keyword evidence="3" id="KW-1267">Proteomics identification</keyword>
<dbReference type="Gene3D" id="3.40.50.1820">
    <property type="entry name" value="alpha/beta hydrolase"/>
    <property type="match status" value="2"/>
</dbReference>
<dbReference type="STRING" id="84645.A0A498LZI5"/>
<keyword evidence="2" id="KW-1185">Reference proteome</keyword>
<dbReference type="PANTHER" id="PTHR15394">
    <property type="entry name" value="SERINE HYDROLASE RBBP9"/>
    <property type="match status" value="1"/>
</dbReference>